<dbReference type="InterPro" id="IPR037066">
    <property type="entry name" value="Plug_dom_sf"/>
</dbReference>
<dbReference type="Proteomes" id="UP000267223">
    <property type="component" value="Unassembled WGS sequence"/>
</dbReference>
<keyword evidence="8 14" id="KW-0675">Receptor</keyword>
<evidence type="ECO:0000313" key="15">
    <source>
        <dbReference type="Proteomes" id="UP000267223"/>
    </source>
</evidence>
<dbReference type="GO" id="GO:0009279">
    <property type="term" value="C:cell outer membrane"/>
    <property type="evidence" value="ECO:0007669"/>
    <property type="project" value="UniProtKB-SubCell"/>
</dbReference>
<sequence length="930" mass="102389">MNKSTIAIKTAIWMFLLILSLRSVGQEIKLSGKITDSETGKPLPAVSINVKDKLIGTITAEDGTFDLTVNKQKLPFYILITSVSHENKEIQITSNNQSVNVSLLPKTAFLNEVVTAASRVKENILRSPVTIEKMTLKDITENPSLTYYDGLKNIKGMEVVSSSLTYQQMNTRGFNTTGNSRFLQMVDGVDNQTPGLNFAVGNLFGASDIDVESVEIIPGAASVLYGPMAFNGALLIHTKDPFHYQGLTIHAKTGLNHVGEKGVNPKGLGDFALRYAKAFNDRLAFKINASYLAGTDWYATNYTDVSAQTPAANRGPNNPGRDALNIYGDEVSKTLPGIGLVSRTGYEEKDLMNYNVYSLKLNGALHYRIANNLELIYQYNLGKGTASYTGSSRFDLNNFVLQTHRIELKGSNYFLRSYAVAENSHDSYNTRSLAQFINREWVKDLNGNVVSPAQADDVWFNRYQAAFNGTISGVTANDNSAARAFAGQGRFAPGSKDFKAAKDASIHNYGLSGAGVFSNSKFYHTEGQYDFSNQVKVFELLAGGSFRYYDMFTNGSLFDDKDNKVTIKEYGAFVQAAKKLFDDKLKVTASMRYDKDENFDGSFTPRLSAVYTVANTHNFRASYQTGFRNPTPVDQFIKLNVGPITILGGAPRNSKGMGVYENSFTAASVGAFGGAFGAASANGTPFPQAVSDNKDLLKKSNVAYIKPEKEKAFEVGYKGLFQNKFLVDINYYYSTYTDFILNTVVIQPQHDVYGSDGKINFDAATDILDGKVHAFQLYTNAPDKVSAQGVSLGLTYIFDKGYTLGGNMTWSSFNLKNADPNNVAQFNTPEYSTNVTFGNSDVHKGFGFNLSWHWQSAFDWFGTFNGMMPGRIHAYSLVDFQVNKKLPKAHSTIKLGASNIFNNKIYQSYGSPAIGAIYYISITFDGLLKK</sequence>
<dbReference type="Pfam" id="PF13715">
    <property type="entry name" value="CarbopepD_reg_2"/>
    <property type="match status" value="1"/>
</dbReference>
<dbReference type="EMBL" id="RJJR01000023">
    <property type="protein sequence ID" value="RNI32808.1"/>
    <property type="molecule type" value="Genomic_DNA"/>
</dbReference>
<dbReference type="GO" id="GO:0015344">
    <property type="term" value="F:siderophore uptake transmembrane transporter activity"/>
    <property type="evidence" value="ECO:0007669"/>
    <property type="project" value="TreeGrafter"/>
</dbReference>
<keyword evidence="2 10" id="KW-0813">Transport</keyword>
<dbReference type="GO" id="GO:0044718">
    <property type="term" value="P:siderophore transmembrane transport"/>
    <property type="evidence" value="ECO:0007669"/>
    <property type="project" value="TreeGrafter"/>
</dbReference>
<dbReference type="InterPro" id="IPR039426">
    <property type="entry name" value="TonB-dep_rcpt-like"/>
</dbReference>
<evidence type="ECO:0000256" key="2">
    <source>
        <dbReference type="ARBA" id="ARBA00022448"/>
    </source>
</evidence>
<evidence type="ECO:0000256" key="10">
    <source>
        <dbReference type="PROSITE-ProRule" id="PRU01360"/>
    </source>
</evidence>
<evidence type="ECO:0000256" key="8">
    <source>
        <dbReference type="ARBA" id="ARBA00023170"/>
    </source>
</evidence>
<dbReference type="PROSITE" id="PS52016">
    <property type="entry name" value="TONB_DEPENDENT_REC_3"/>
    <property type="match status" value="1"/>
</dbReference>
<protein>
    <submittedName>
        <fullName evidence="14">TonB-dependent receptor</fullName>
    </submittedName>
</protein>
<dbReference type="InterPro" id="IPR036942">
    <property type="entry name" value="Beta-barrel_TonB_sf"/>
</dbReference>
<keyword evidence="15" id="KW-1185">Reference proteome</keyword>
<dbReference type="AlphaFoldDB" id="A0A3M9N712"/>
<dbReference type="InterPro" id="IPR008969">
    <property type="entry name" value="CarboxyPept-like_regulatory"/>
</dbReference>
<gene>
    <name evidence="14" type="ORF">EFY79_19640</name>
</gene>
<name>A0A3M9N712_9BACT</name>
<dbReference type="Pfam" id="PF07715">
    <property type="entry name" value="Plug"/>
    <property type="match status" value="1"/>
</dbReference>
<evidence type="ECO:0000256" key="7">
    <source>
        <dbReference type="ARBA" id="ARBA00023136"/>
    </source>
</evidence>
<proteinExistence type="inferred from homology"/>
<dbReference type="SUPFAM" id="SSF56935">
    <property type="entry name" value="Porins"/>
    <property type="match status" value="1"/>
</dbReference>
<dbReference type="Gene3D" id="2.40.170.20">
    <property type="entry name" value="TonB-dependent receptor, beta-barrel domain"/>
    <property type="match status" value="1"/>
</dbReference>
<keyword evidence="3 10" id="KW-1134">Transmembrane beta strand</keyword>
<evidence type="ECO:0000256" key="6">
    <source>
        <dbReference type="ARBA" id="ARBA00023077"/>
    </source>
</evidence>
<reference evidence="14 15" key="1">
    <citation type="submission" date="2018-11" db="EMBL/GenBank/DDBJ databases">
        <title>Draft genome sequence of Ferruginibacter sp. BO-59.</title>
        <authorList>
            <person name="Im W.T."/>
        </authorList>
    </citation>
    <scope>NUCLEOTIDE SEQUENCE [LARGE SCALE GENOMIC DNA]</scope>
    <source>
        <strain evidence="14 15">BO-59</strain>
    </source>
</reference>
<organism evidence="14 15">
    <name type="scientific">Hanamia caeni</name>
    <dbReference type="NCBI Taxonomy" id="2294116"/>
    <lineage>
        <taxon>Bacteria</taxon>
        <taxon>Pseudomonadati</taxon>
        <taxon>Bacteroidota</taxon>
        <taxon>Chitinophagia</taxon>
        <taxon>Chitinophagales</taxon>
        <taxon>Chitinophagaceae</taxon>
        <taxon>Hanamia</taxon>
    </lineage>
</organism>
<dbReference type="OrthoDB" id="1109208at2"/>
<evidence type="ECO:0000313" key="14">
    <source>
        <dbReference type="EMBL" id="RNI32808.1"/>
    </source>
</evidence>
<keyword evidence="7 10" id="KW-0472">Membrane</keyword>
<dbReference type="Gene3D" id="2.60.40.1120">
    <property type="entry name" value="Carboxypeptidase-like, regulatory domain"/>
    <property type="match status" value="1"/>
</dbReference>
<evidence type="ECO:0000256" key="11">
    <source>
        <dbReference type="RuleBase" id="RU003357"/>
    </source>
</evidence>
<accession>A0A3M9N712</accession>
<feature type="domain" description="TonB-dependent receptor plug" evidence="13">
    <location>
        <begin position="126"/>
        <end position="233"/>
    </location>
</feature>
<evidence type="ECO:0000256" key="5">
    <source>
        <dbReference type="ARBA" id="ARBA00022729"/>
    </source>
</evidence>
<keyword evidence="6 11" id="KW-0798">TonB box</keyword>
<dbReference type="InterPro" id="IPR012910">
    <property type="entry name" value="Plug_dom"/>
</dbReference>
<evidence type="ECO:0000256" key="9">
    <source>
        <dbReference type="ARBA" id="ARBA00023237"/>
    </source>
</evidence>
<evidence type="ECO:0000256" key="1">
    <source>
        <dbReference type="ARBA" id="ARBA00004571"/>
    </source>
</evidence>
<evidence type="ECO:0000256" key="4">
    <source>
        <dbReference type="ARBA" id="ARBA00022692"/>
    </source>
</evidence>
<keyword evidence="4 10" id="KW-0812">Transmembrane</keyword>
<dbReference type="PANTHER" id="PTHR30069:SF29">
    <property type="entry name" value="HEMOGLOBIN AND HEMOGLOBIN-HAPTOGLOBIN-BINDING PROTEIN 1-RELATED"/>
    <property type="match status" value="1"/>
</dbReference>
<comment type="similarity">
    <text evidence="10 11">Belongs to the TonB-dependent receptor family.</text>
</comment>
<dbReference type="Gene3D" id="2.170.130.10">
    <property type="entry name" value="TonB-dependent receptor, plug domain"/>
    <property type="match status" value="1"/>
</dbReference>
<evidence type="ECO:0000259" key="12">
    <source>
        <dbReference type="Pfam" id="PF00593"/>
    </source>
</evidence>
<dbReference type="PANTHER" id="PTHR30069">
    <property type="entry name" value="TONB-DEPENDENT OUTER MEMBRANE RECEPTOR"/>
    <property type="match status" value="1"/>
</dbReference>
<evidence type="ECO:0000256" key="3">
    <source>
        <dbReference type="ARBA" id="ARBA00022452"/>
    </source>
</evidence>
<feature type="domain" description="TonB-dependent receptor-like beta-barrel" evidence="12">
    <location>
        <begin position="388"/>
        <end position="900"/>
    </location>
</feature>
<keyword evidence="5" id="KW-0732">Signal</keyword>
<comment type="subcellular location">
    <subcellularLocation>
        <location evidence="1 10">Cell outer membrane</location>
        <topology evidence="1 10">Multi-pass membrane protein</topology>
    </subcellularLocation>
</comment>
<dbReference type="InterPro" id="IPR000531">
    <property type="entry name" value="Beta-barrel_TonB"/>
</dbReference>
<dbReference type="SUPFAM" id="SSF49464">
    <property type="entry name" value="Carboxypeptidase regulatory domain-like"/>
    <property type="match status" value="1"/>
</dbReference>
<comment type="caution">
    <text evidence="14">The sequence shown here is derived from an EMBL/GenBank/DDBJ whole genome shotgun (WGS) entry which is preliminary data.</text>
</comment>
<keyword evidence="9 10" id="KW-0998">Cell outer membrane</keyword>
<evidence type="ECO:0000259" key="13">
    <source>
        <dbReference type="Pfam" id="PF07715"/>
    </source>
</evidence>
<dbReference type="RefSeq" id="WP_123122462.1">
    <property type="nucleotide sequence ID" value="NZ_RJJR01000023.1"/>
</dbReference>
<dbReference type="Pfam" id="PF00593">
    <property type="entry name" value="TonB_dep_Rec_b-barrel"/>
    <property type="match status" value="1"/>
</dbReference>